<dbReference type="PANTHER" id="PTHR11365:SF23">
    <property type="entry name" value="HYPOTHETICAL 5-OXOPROLINASE (EUROFUNG)-RELATED"/>
    <property type="match status" value="1"/>
</dbReference>
<dbReference type="STRING" id="1036779.SAMN04515666_105409"/>
<gene>
    <name evidence="2" type="ORF">SAMN04515666_105409</name>
</gene>
<dbReference type="PANTHER" id="PTHR11365">
    <property type="entry name" value="5-OXOPROLINASE RELATED"/>
    <property type="match status" value="1"/>
</dbReference>
<dbReference type="GO" id="GO:0017168">
    <property type="term" value="F:5-oxoprolinase (ATP-hydrolyzing) activity"/>
    <property type="evidence" value="ECO:0007669"/>
    <property type="project" value="TreeGrafter"/>
</dbReference>
<dbReference type="InterPro" id="IPR045079">
    <property type="entry name" value="Oxoprolinase-like"/>
</dbReference>
<evidence type="ECO:0000313" key="3">
    <source>
        <dbReference type="Proteomes" id="UP000199664"/>
    </source>
</evidence>
<dbReference type="RefSeq" id="WP_208862301.1">
    <property type="nucleotide sequence ID" value="NZ_FOAN01000005.1"/>
</dbReference>
<dbReference type="Pfam" id="PF02538">
    <property type="entry name" value="Hydantoinase_B"/>
    <property type="match status" value="1"/>
</dbReference>
<evidence type="ECO:0000313" key="2">
    <source>
        <dbReference type="EMBL" id="SEL81526.1"/>
    </source>
</evidence>
<dbReference type="AlphaFoldDB" id="A0A1H7TB45"/>
<dbReference type="InterPro" id="IPR003692">
    <property type="entry name" value="Hydantoinase_B"/>
</dbReference>
<proteinExistence type="predicted"/>
<dbReference type="GO" id="GO:0006749">
    <property type="term" value="P:glutathione metabolic process"/>
    <property type="evidence" value="ECO:0007669"/>
    <property type="project" value="TreeGrafter"/>
</dbReference>
<dbReference type="GO" id="GO:0005829">
    <property type="term" value="C:cytosol"/>
    <property type="evidence" value="ECO:0007669"/>
    <property type="project" value="TreeGrafter"/>
</dbReference>
<dbReference type="Proteomes" id="UP000199664">
    <property type="component" value="Unassembled WGS sequence"/>
</dbReference>
<keyword evidence="3" id="KW-1185">Reference proteome</keyword>
<protein>
    <submittedName>
        <fullName evidence="2">N-methylhydantoinase B</fullName>
    </submittedName>
</protein>
<evidence type="ECO:0000259" key="1">
    <source>
        <dbReference type="Pfam" id="PF02538"/>
    </source>
</evidence>
<reference evidence="3" key="1">
    <citation type="submission" date="2016-10" db="EMBL/GenBank/DDBJ databases">
        <authorList>
            <person name="Varghese N."/>
            <person name="Submissions S."/>
        </authorList>
    </citation>
    <scope>NUCLEOTIDE SEQUENCE [LARGE SCALE GENOMIC DNA]</scope>
    <source>
        <strain evidence="3">LMG 26383,CCUG 61248,R- 45681</strain>
    </source>
</reference>
<name>A0A1H7TB45_9HYPH</name>
<accession>A0A1H7TB45</accession>
<dbReference type="EMBL" id="FOAN01000005">
    <property type="protein sequence ID" value="SEL81526.1"/>
    <property type="molecule type" value="Genomic_DNA"/>
</dbReference>
<feature type="domain" description="Hydantoinase B/oxoprolinase" evidence="1">
    <location>
        <begin position="16"/>
        <end position="534"/>
    </location>
</feature>
<organism evidence="2 3">
    <name type="scientific">Bosea lupini</name>
    <dbReference type="NCBI Taxonomy" id="1036779"/>
    <lineage>
        <taxon>Bacteria</taxon>
        <taxon>Pseudomonadati</taxon>
        <taxon>Pseudomonadota</taxon>
        <taxon>Alphaproteobacteria</taxon>
        <taxon>Hyphomicrobiales</taxon>
        <taxon>Boseaceae</taxon>
        <taxon>Bosea</taxon>
    </lineage>
</organism>
<sequence length="553" mass="59473">MTAMTRTAAAKTDLGPVTLEVLRNAFTATANEMDVTVWRTSRSTIVREMLDYSTAVFDRDGYNVAQSARIPGHLNSMSAGLITIVRDFLPLDQWQEGDVVITNDPYCGGQHIPDILAYRPVYAEGQRIAIVGTLCHHLDMGGMAAGSYAASATEIFQEGLRIPPLKLLRGGVMNDDVLAMMLQNVRRPDMLLGDLQAQLASLAVGHGTMQRLATRFGADTIVEACTLLLDGSERAMRAMIGRIPDGRYSFEDFLDDDGILPDPIRIHAQIEVKGEEMVVDLSGCGKQASGPINATVASSGSAVYYAVMAIADKEIPANAGCYRPVSLIVPEGLIVNPRHPAPVANRVAVGHRLATTMFGALHQAVPGRVPAAYYGVSYVCSFQTIGEQGERGVLVEIEIGGTGAYDDQDGLNAYSYGMHNNASIPIEMIEADVPLTITAYGLIDGSGGAGRQRGGLGLFREWRVDSPAAVFTANLERFKFRPYGLEGGEPGREGHLYLIRDGERQALGSKINNLPLVKGDIIRLETSGGGGYGAVEERIPSAVDHDRLCRYAC</sequence>